<evidence type="ECO:0000313" key="1">
    <source>
        <dbReference type="EMBL" id="RHH07904.1"/>
    </source>
</evidence>
<dbReference type="RefSeq" id="WP_122330588.1">
    <property type="nucleotide sequence ID" value="NZ_JAQDYY010000019.1"/>
</dbReference>
<dbReference type="Proteomes" id="UP000266644">
    <property type="component" value="Unassembled WGS sequence"/>
</dbReference>
<accession>A0A396BPJ9</accession>
<organism evidence="1 2">
    <name type="scientific">Bacteroides fragilis</name>
    <dbReference type="NCBI Taxonomy" id="817"/>
    <lineage>
        <taxon>Bacteria</taxon>
        <taxon>Pseudomonadati</taxon>
        <taxon>Bacteroidota</taxon>
        <taxon>Bacteroidia</taxon>
        <taxon>Bacteroidales</taxon>
        <taxon>Bacteroidaceae</taxon>
        <taxon>Bacteroides</taxon>
    </lineage>
</organism>
<reference evidence="1 2" key="1">
    <citation type="submission" date="2018-08" db="EMBL/GenBank/DDBJ databases">
        <title>A genome reference for cultivated species of the human gut microbiota.</title>
        <authorList>
            <person name="Zou Y."/>
            <person name="Xue W."/>
            <person name="Luo G."/>
        </authorList>
    </citation>
    <scope>NUCLEOTIDE SEQUENCE [LARGE SCALE GENOMIC DNA]</scope>
    <source>
        <strain evidence="1 2">AM18-6</strain>
    </source>
</reference>
<comment type="caution">
    <text evidence="1">The sequence shown here is derived from an EMBL/GenBank/DDBJ whole genome shotgun (WGS) entry which is preliminary data.</text>
</comment>
<proteinExistence type="predicted"/>
<evidence type="ECO:0000313" key="2">
    <source>
        <dbReference type="Proteomes" id="UP000266644"/>
    </source>
</evidence>
<protein>
    <recommendedName>
        <fullName evidence="3">Type VI secretion system baseplate subunit TssK</fullName>
    </recommendedName>
</protein>
<sequence>MKYNLVNWCEGMYTDSSHFKQSENHFIEMDAKNLSISLGKYKYGLLPPQSDEKSSNQIQIQETVTGSIKICLLKCNAVTNGGYYIQFSPSPEEYLIKTLTPDTDNNASEWSILLTVNPYLRVPYGIPDEKEDPPRHPDVVPQIKLSILKVTEINYQTLDACQLIIGKIKRNGQKYLIDNSFIPPCTNMMAHPSLISYYNKFGSMLETLEKDSMNIIQKIQNKEISSPLAQHIESICRELIKYIASLYFSFRNTGLLWSPIEITNCFSCLAHVYYINLAYITARDREELFNYFYEWEETTPGTFNTRIKNAVELEYDHNNLSLMMETIDGFISTLARLWSKLSQLEYIGQHKESIIISEKIIQQEKQNNKRWNRILG</sequence>
<evidence type="ECO:0008006" key="3">
    <source>
        <dbReference type="Google" id="ProtNLM"/>
    </source>
</evidence>
<dbReference type="AlphaFoldDB" id="A0A396BPJ9"/>
<gene>
    <name evidence="1" type="ORF">DW228_18395</name>
</gene>
<dbReference type="EMBL" id="QRJE01000032">
    <property type="protein sequence ID" value="RHH07904.1"/>
    <property type="molecule type" value="Genomic_DNA"/>
</dbReference>
<name>A0A396BPJ9_BACFG</name>